<evidence type="ECO:0000256" key="1">
    <source>
        <dbReference type="ARBA" id="ARBA00022723"/>
    </source>
</evidence>
<evidence type="ECO:0000256" key="5">
    <source>
        <dbReference type="ARBA" id="ARBA00023014"/>
    </source>
</evidence>
<dbReference type="InterPro" id="IPR044304">
    <property type="entry name" value="NUBPL-like"/>
</dbReference>
<name>A0A0N8PRM7_9CHLR</name>
<sequence length="162" mass="17291">LERLRQLLYQVDWGELDYLIIDMPPGTGDIALTLAQSLQNVGLTGAVTVTTPQQVATLDVLKSMEMFKKVNVPLLGIVENMAYFVAPDTGTRYDIFGTGGAERLAAQLGVPLLGQIPLGMSVRAGGDAGQPAATNEQPDAYANVFRAIAQQLAAHISVMEYA</sequence>
<dbReference type="GO" id="GO:0140663">
    <property type="term" value="F:ATP-dependent FeS chaperone activity"/>
    <property type="evidence" value="ECO:0007669"/>
    <property type="project" value="InterPro"/>
</dbReference>
<gene>
    <name evidence="6" type="ORF">SE17_27420</name>
</gene>
<evidence type="ECO:0000256" key="3">
    <source>
        <dbReference type="ARBA" id="ARBA00022840"/>
    </source>
</evidence>
<dbReference type="CDD" id="cd02037">
    <property type="entry name" value="Mrp_NBP35"/>
    <property type="match status" value="1"/>
</dbReference>
<feature type="non-terminal residue" evidence="6">
    <location>
        <position position="1"/>
    </location>
</feature>
<accession>A0A0N8PRM7</accession>
<reference evidence="6 7" key="1">
    <citation type="submission" date="2015-09" db="EMBL/GenBank/DDBJ databases">
        <title>Draft genome sequence of Kouleothrix aurantiaca JCM 19913.</title>
        <authorList>
            <person name="Hemp J."/>
        </authorList>
    </citation>
    <scope>NUCLEOTIDE SEQUENCE [LARGE SCALE GENOMIC DNA]</scope>
    <source>
        <strain evidence="6 7">COM-B</strain>
    </source>
</reference>
<dbReference type="GO" id="GO:0005524">
    <property type="term" value="F:ATP binding"/>
    <property type="evidence" value="ECO:0007669"/>
    <property type="project" value="UniProtKB-KW"/>
</dbReference>
<dbReference type="PATRIC" id="fig|186479.3.peg.1812"/>
<dbReference type="PROSITE" id="PS01215">
    <property type="entry name" value="MRP"/>
    <property type="match status" value="1"/>
</dbReference>
<dbReference type="InterPro" id="IPR019591">
    <property type="entry name" value="Mrp/NBP35_ATP-bd"/>
</dbReference>
<keyword evidence="7" id="KW-1185">Reference proteome</keyword>
<dbReference type="PANTHER" id="PTHR42961:SF2">
    <property type="entry name" value="IRON-SULFUR PROTEIN NUBPL"/>
    <property type="match status" value="1"/>
</dbReference>
<dbReference type="PANTHER" id="PTHR42961">
    <property type="entry name" value="IRON-SULFUR PROTEIN NUBPL"/>
    <property type="match status" value="1"/>
</dbReference>
<evidence type="ECO:0000256" key="4">
    <source>
        <dbReference type="ARBA" id="ARBA00023004"/>
    </source>
</evidence>
<dbReference type="InterPro" id="IPR033756">
    <property type="entry name" value="YlxH/NBP35"/>
</dbReference>
<comment type="caution">
    <text evidence="6">The sequence shown here is derived from an EMBL/GenBank/DDBJ whole genome shotgun (WGS) entry which is preliminary data.</text>
</comment>
<keyword evidence="5" id="KW-0411">Iron-sulfur</keyword>
<dbReference type="Pfam" id="PF10609">
    <property type="entry name" value="ParA"/>
    <property type="match status" value="1"/>
</dbReference>
<keyword evidence="3" id="KW-0067">ATP-binding</keyword>
<dbReference type="Gene3D" id="3.40.50.300">
    <property type="entry name" value="P-loop containing nucleotide triphosphate hydrolases"/>
    <property type="match status" value="1"/>
</dbReference>
<dbReference type="GO" id="GO:0046872">
    <property type="term" value="F:metal ion binding"/>
    <property type="evidence" value="ECO:0007669"/>
    <property type="project" value="UniProtKB-KW"/>
</dbReference>
<evidence type="ECO:0000313" key="7">
    <source>
        <dbReference type="Proteomes" id="UP000050509"/>
    </source>
</evidence>
<proteinExistence type="predicted"/>
<keyword evidence="4" id="KW-0408">Iron</keyword>
<keyword evidence="2" id="KW-0547">Nucleotide-binding</keyword>
<keyword evidence="1" id="KW-0479">Metal-binding</keyword>
<dbReference type="GO" id="GO:0051539">
    <property type="term" value="F:4 iron, 4 sulfur cluster binding"/>
    <property type="evidence" value="ECO:0007669"/>
    <property type="project" value="TreeGrafter"/>
</dbReference>
<protein>
    <submittedName>
        <fullName evidence="6">Chromosome partitioning protein</fullName>
    </submittedName>
</protein>
<dbReference type="AlphaFoldDB" id="A0A0N8PRM7"/>
<dbReference type="InterPro" id="IPR000808">
    <property type="entry name" value="Mrp-like_CS"/>
</dbReference>
<organism evidence="6 7">
    <name type="scientific">Kouleothrix aurantiaca</name>
    <dbReference type="NCBI Taxonomy" id="186479"/>
    <lineage>
        <taxon>Bacteria</taxon>
        <taxon>Bacillati</taxon>
        <taxon>Chloroflexota</taxon>
        <taxon>Chloroflexia</taxon>
        <taxon>Chloroflexales</taxon>
        <taxon>Roseiflexineae</taxon>
        <taxon>Roseiflexaceae</taxon>
        <taxon>Kouleothrix</taxon>
    </lineage>
</organism>
<dbReference type="SUPFAM" id="SSF52540">
    <property type="entry name" value="P-loop containing nucleoside triphosphate hydrolases"/>
    <property type="match status" value="1"/>
</dbReference>
<evidence type="ECO:0000313" key="6">
    <source>
        <dbReference type="EMBL" id="KPV50357.1"/>
    </source>
</evidence>
<evidence type="ECO:0000256" key="2">
    <source>
        <dbReference type="ARBA" id="ARBA00022741"/>
    </source>
</evidence>
<dbReference type="InterPro" id="IPR027417">
    <property type="entry name" value="P-loop_NTPase"/>
</dbReference>
<dbReference type="Proteomes" id="UP000050509">
    <property type="component" value="Unassembled WGS sequence"/>
</dbReference>
<dbReference type="EMBL" id="LJCR01001440">
    <property type="protein sequence ID" value="KPV50357.1"/>
    <property type="molecule type" value="Genomic_DNA"/>
</dbReference>
<dbReference type="GO" id="GO:0016226">
    <property type="term" value="P:iron-sulfur cluster assembly"/>
    <property type="evidence" value="ECO:0007669"/>
    <property type="project" value="InterPro"/>
</dbReference>